<feature type="binding site" evidence="4">
    <location>
        <position position="219"/>
    </location>
    <ligand>
        <name>substrate</name>
    </ligand>
</feature>
<evidence type="ECO:0000313" key="9">
    <source>
        <dbReference type="Proteomes" id="UP000494165"/>
    </source>
</evidence>
<protein>
    <recommendedName>
        <fullName evidence="2">poly(ADP-ribose) glycohydrolase</fullName>
        <ecNumber evidence="2">3.2.1.143</ecNumber>
    </recommendedName>
</protein>
<dbReference type="InterPro" id="IPR046372">
    <property type="entry name" value="PARG_cat_C"/>
</dbReference>
<dbReference type="GO" id="GO:0004649">
    <property type="term" value="F:poly(ADP-ribose) glycohydrolase activity"/>
    <property type="evidence" value="ECO:0007669"/>
    <property type="project" value="UniProtKB-EC"/>
</dbReference>
<feature type="region of interest" description="Disordered" evidence="5">
    <location>
        <begin position="387"/>
        <end position="417"/>
    </location>
</feature>
<dbReference type="GO" id="GO:0005975">
    <property type="term" value="P:carbohydrate metabolic process"/>
    <property type="evidence" value="ECO:0007669"/>
    <property type="project" value="InterPro"/>
</dbReference>
<dbReference type="GO" id="GO:0006282">
    <property type="term" value="P:regulation of DNA repair"/>
    <property type="evidence" value="ECO:0007669"/>
    <property type="project" value="InterPro"/>
</dbReference>
<evidence type="ECO:0000256" key="3">
    <source>
        <dbReference type="ARBA" id="ARBA00022801"/>
    </source>
</evidence>
<dbReference type="GO" id="GO:0005737">
    <property type="term" value="C:cytoplasm"/>
    <property type="evidence" value="ECO:0007669"/>
    <property type="project" value="TreeGrafter"/>
</dbReference>
<evidence type="ECO:0000313" key="8">
    <source>
        <dbReference type="EMBL" id="CAB3362438.1"/>
    </source>
</evidence>
<dbReference type="InterPro" id="IPR007724">
    <property type="entry name" value="Poly_GlycHdrlase"/>
</dbReference>
<dbReference type="PANTHER" id="PTHR12837:SF0">
    <property type="entry name" value="POLY(ADP-RIBOSE) GLYCOHYDROLASE"/>
    <property type="match status" value="1"/>
</dbReference>
<dbReference type="OrthoDB" id="1937899at2759"/>
<feature type="domain" description="PARG catalytic Macro" evidence="6">
    <location>
        <begin position="179"/>
        <end position="358"/>
    </location>
</feature>
<dbReference type="GO" id="GO:0009225">
    <property type="term" value="P:nucleotide-sugar metabolic process"/>
    <property type="evidence" value="ECO:0007669"/>
    <property type="project" value="TreeGrafter"/>
</dbReference>
<evidence type="ECO:0000256" key="2">
    <source>
        <dbReference type="ARBA" id="ARBA00012255"/>
    </source>
</evidence>
<dbReference type="Pfam" id="PF05028">
    <property type="entry name" value="PARG_cat_C"/>
    <property type="match status" value="1"/>
</dbReference>
<sequence>MSSHLYGSQRMNSGLGSVQEQIRSAGKRIASSHKEFIESAAKFPMNSLRRVIDTKSSTERERFIHSTFPKICNLAKDIGSVNQLSELVVGSSVAIRRIDIARILANAFLCTFEDGSNINFTYLYNSATARNPGVQKEKLLCLIHYFESVLDEKFCRDNERVFFKKEGIDNLNIDGFYNKKLHTLQLTKGSIFEADISFAQVIFSNKYLGGGVLGNGCLQEEICFLTCPELLVLKLLCPNPLKDNEVVIAKDALQFVKTSGYAENMKFEKAEKKAIGPIILMDAIDFSKDPNAQWEERYVSRELKKAFVGFSRAGSAKLASGFWGCGAFKGDPWLKLAIQWIAASAASKDLVIHHIGDRVDAQRIISDLEKFKGKEIKQLIDLIRDRRHSTQTRNQATPVATQSKIRSTNRAEYSKYY</sequence>
<feature type="binding site" evidence="4">
    <location>
        <position position="205"/>
    </location>
    <ligand>
        <name>substrate</name>
    </ligand>
</feature>
<proteinExistence type="inferred from homology"/>
<evidence type="ECO:0000259" key="6">
    <source>
        <dbReference type="Pfam" id="PF05028"/>
    </source>
</evidence>
<dbReference type="PANTHER" id="PTHR12837">
    <property type="entry name" value="POLY ADP-RIBOSE GLYCOHYDROLASE"/>
    <property type="match status" value="1"/>
</dbReference>
<keyword evidence="3" id="KW-0378">Hydrolase</keyword>
<dbReference type="GO" id="GO:0005634">
    <property type="term" value="C:nucleus"/>
    <property type="evidence" value="ECO:0007669"/>
    <property type="project" value="TreeGrafter"/>
</dbReference>
<name>A0A8S1BU47_9INSE</name>
<evidence type="ECO:0000259" key="7">
    <source>
        <dbReference type="Pfam" id="PF20811"/>
    </source>
</evidence>
<keyword evidence="9" id="KW-1185">Reference proteome</keyword>
<evidence type="ECO:0000256" key="1">
    <source>
        <dbReference type="ARBA" id="ARBA00009545"/>
    </source>
</evidence>
<dbReference type="AlphaFoldDB" id="A0A8S1BU47"/>
<feature type="binding site" evidence="4">
    <location>
        <position position="261"/>
    </location>
    <ligand>
        <name>substrate</name>
    </ligand>
</feature>
<organism evidence="8 9">
    <name type="scientific">Cloeon dipterum</name>
    <dbReference type="NCBI Taxonomy" id="197152"/>
    <lineage>
        <taxon>Eukaryota</taxon>
        <taxon>Metazoa</taxon>
        <taxon>Ecdysozoa</taxon>
        <taxon>Arthropoda</taxon>
        <taxon>Hexapoda</taxon>
        <taxon>Insecta</taxon>
        <taxon>Pterygota</taxon>
        <taxon>Palaeoptera</taxon>
        <taxon>Ephemeroptera</taxon>
        <taxon>Pisciforma</taxon>
        <taxon>Baetidae</taxon>
        <taxon>Cloeon</taxon>
    </lineage>
</organism>
<comment type="caution">
    <text evidence="8">The sequence shown here is derived from an EMBL/GenBank/DDBJ whole genome shotgun (WGS) entry which is preliminary data.</text>
</comment>
<dbReference type="InterPro" id="IPR048362">
    <property type="entry name" value="PARG_helical"/>
</dbReference>
<dbReference type="EMBL" id="CADEPI010000009">
    <property type="protein sequence ID" value="CAB3362438.1"/>
    <property type="molecule type" value="Genomic_DNA"/>
</dbReference>
<evidence type="ECO:0000256" key="5">
    <source>
        <dbReference type="SAM" id="MobiDB-lite"/>
    </source>
</evidence>
<reference evidence="8 9" key="1">
    <citation type="submission" date="2020-04" db="EMBL/GenBank/DDBJ databases">
        <authorList>
            <person name="Alioto T."/>
            <person name="Alioto T."/>
            <person name="Gomez Garrido J."/>
        </authorList>
    </citation>
    <scope>NUCLEOTIDE SEQUENCE [LARGE SCALE GENOMIC DNA]</scope>
</reference>
<dbReference type="Pfam" id="PF20811">
    <property type="entry name" value="PARG_cat_N"/>
    <property type="match status" value="1"/>
</dbReference>
<dbReference type="EC" id="3.2.1.143" evidence="2"/>
<feature type="compositionally biased region" description="Polar residues" evidence="5">
    <location>
        <begin position="391"/>
        <end position="411"/>
    </location>
</feature>
<dbReference type="GO" id="GO:1990966">
    <property type="term" value="P:ATP generation from poly-ADP-D-ribose"/>
    <property type="evidence" value="ECO:0007669"/>
    <property type="project" value="TreeGrafter"/>
</dbReference>
<dbReference type="Proteomes" id="UP000494165">
    <property type="component" value="Unassembled WGS sequence"/>
</dbReference>
<accession>A0A8S1BU47</accession>
<gene>
    <name evidence="8" type="ORF">CLODIP_2_CD14381</name>
</gene>
<comment type="similarity">
    <text evidence="1">Belongs to the poly(ADP-ribose) glycohydrolase family.</text>
</comment>
<evidence type="ECO:0000256" key="4">
    <source>
        <dbReference type="PIRSR" id="PIRSR607724-2"/>
    </source>
</evidence>
<feature type="domain" description="PARG helical" evidence="7">
    <location>
        <begin position="57"/>
        <end position="152"/>
    </location>
</feature>